<dbReference type="InterPro" id="IPR026992">
    <property type="entry name" value="DIOX_N"/>
</dbReference>
<evidence type="ECO:0000259" key="4">
    <source>
        <dbReference type="Pfam" id="PF14226"/>
    </source>
</evidence>
<dbReference type="EMBL" id="QJKJ01002819">
    <property type="protein sequence ID" value="RDY01184.1"/>
    <property type="molecule type" value="Genomic_DNA"/>
</dbReference>
<organism evidence="5 6">
    <name type="scientific">Mucuna pruriens</name>
    <name type="common">Velvet bean</name>
    <name type="synonym">Dolichos pruriens</name>
    <dbReference type="NCBI Taxonomy" id="157652"/>
    <lineage>
        <taxon>Eukaryota</taxon>
        <taxon>Viridiplantae</taxon>
        <taxon>Streptophyta</taxon>
        <taxon>Embryophyta</taxon>
        <taxon>Tracheophyta</taxon>
        <taxon>Spermatophyta</taxon>
        <taxon>Magnoliopsida</taxon>
        <taxon>eudicotyledons</taxon>
        <taxon>Gunneridae</taxon>
        <taxon>Pentapetalae</taxon>
        <taxon>rosids</taxon>
        <taxon>fabids</taxon>
        <taxon>Fabales</taxon>
        <taxon>Fabaceae</taxon>
        <taxon>Papilionoideae</taxon>
        <taxon>50 kb inversion clade</taxon>
        <taxon>NPAAA clade</taxon>
        <taxon>indigoferoid/millettioid clade</taxon>
        <taxon>Phaseoleae</taxon>
        <taxon>Mucuna</taxon>
    </lineage>
</organism>
<dbReference type="PANTHER" id="PTHR47991">
    <property type="entry name" value="OXOGLUTARATE/IRON-DEPENDENT DIOXYGENASE"/>
    <property type="match status" value="1"/>
</dbReference>
<feature type="domain" description="Non-haem dioxygenase N-terminal" evidence="4">
    <location>
        <begin position="36"/>
        <end position="146"/>
    </location>
</feature>
<dbReference type="GO" id="GO:0046872">
    <property type="term" value="F:metal ion binding"/>
    <property type="evidence" value="ECO:0007669"/>
    <property type="project" value="UniProtKB-KW"/>
</dbReference>
<reference evidence="5" key="1">
    <citation type="submission" date="2018-05" db="EMBL/GenBank/DDBJ databases">
        <title>Draft genome of Mucuna pruriens seed.</title>
        <authorList>
            <person name="Nnadi N.E."/>
            <person name="Vos R."/>
            <person name="Hasami M.H."/>
            <person name="Devisetty U.K."/>
            <person name="Aguiy J.C."/>
        </authorList>
    </citation>
    <scope>NUCLEOTIDE SEQUENCE [LARGE SCALE GENOMIC DNA]</scope>
    <source>
        <strain evidence="5">JCA_2017</strain>
    </source>
</reference>
<accession>A0A371HEQ1</accession>
<dbReference type="Pfam" id="PF14226">
    <property type="entry name" value="DIOX_N"/>
    <property type="match status" value="1"/>
</dbReference>
<dbReference type="GO" id="GO:0031418">
    <property type="term" value="F:L-ascorbic acid binding"/>
    <property type="evidence" value="ECO:0007669"/>
    <property type="project" value="UniProtKB-KW"/>
</dbReference>
<dbReference type="Gene3D" id="2.60.120.330">
    <property type="entry name" value="B-lactam Antibiotic, Isopenicillin N Synthase, Chain"/>
    <property type="match status" value="1"/>
</dbReference>
<keyword evidence="1" id="KW-0479">Metal-binding</keyword>
<dbReference type="SUPFAM" id="SSF51197">
    <property type="entry name" value="Clavaminate synthase-like"/>
    <property type="match status" value="1"/>
</dbReference>
<dbReference type="InterPro" id="IPR050295">
    <property type="entry name" value="Plant_2OG-oxidoreductases"/>
</dbReference>
<protein>
    <submittedName>
        <fullName evidence="5">Protein DOWNY MILDEW RESISTANCE 6</fullName>
    </submittedName>
</protein>
<proteinExistence type="predicted"/>
<comment type="caution">
    <text evidence="5">The sequence shown here is derived from an EMBL/GenBank/DDBJ whole genome shotgun (WGS) entry which is preliminary data.</text>
</comment>
<name>A0A371HEQ1_MUCPR</name>
<evidence type="ECO:0000256" key="2">
    <source>
        <dbReference type="ARBA" id="ARBA00022896"/>
    </source>
</evidence>
<keyword evidence="2" id="KW-0847">Vitamin C</keyword>
<evidence type="ECO:0000313" key="5">
    <source>
        <dbReference type="EMBL" id="RDY01184.1"/>
    </source>
</evidence>
<keyword evidence="6" id="KW-1185">Reference proteome</keyword>
<gene>
    <name evidence="5" type="primary">DMR6</name>
    <name evidence="5" type="ORF">CR513_15528</name>
</gene>
<feature type="non-terminal residue" evidence="5">
    <location>
        <position position="1"/>
    </location>
</feature>
<dbReference type="InterPro" id="IPR027443">
    <property type="entry name" value="IPNS-like_sf"/>
</dbReference>
<dbReference type="AlphaFoldDB" id="A0A371HEQ1"/>
<dbReference type="Proteomes" id="UP000257109">
    <property type="component" value="Unassembled WGS sequence"/>
</dbReference>
<dbReference type="OrthoDB" id="406156at2759"/>
<sequence length="151" mass="17686">MNKLLSDQFNVGSVPEDYVFPPELRPGNLEIPFSDIPVIDLDEAQNGDRTITIQKIIQASQEFGFFQVINHGISLNEMNQVRSVFKELFQLPAEEKQKLCLDDPSEPCNMFTSNVNYANEKVHRWRDNFMHPCHPLDQWQHLWPQNPTKYR</sequence>
<evidence type="ECO:0000256" key="3">
    <source>
        <dbReference type="ARBA" id="ARBA00023004"/>
    </source>
</evidence>
<keyword evidence="3" id="KW-0408">Iron</keyword>
<evidence type="ECO:0000313" key="6">
    <source>
        <dbReference type="Proteomes" id="UP000257109"/>
    </source>
</evidence>
<evidence type="ECO:0000256" key="1">
    <source>
        <dbReference type="ARBA" id="ARBA00022723"/>
    </source>
</evidence>